<evidence type="ECO:0000313" key="4">
    <source>
        <dbReference type="Proteomes" id="UP000289257"/>
    </source>
</evidence>
<feature type="domain" description="DUF11" evidence="2">
    <location>
        <begin position="260"/>
        <end position="338"/>
    </location>
</feature>
<evidence type="ECO:0000259" key="2">
    <source>
        <dbReference type="Pfam" id="PF01345"/>
    </source>
</evidence>
<organism evidence="3 4">
    <name type="scientific">Candidatus Microsaccharimonas sossegonensis</name>
    <dbReference type="NCBI Taxonomy" id="2506948"/>
    <lineage>
        <taxon>Bacteria</taxon>
        <taxon>Candidatus Saccharimonadota</taxon>
        <taxon>Candidatus Saccharimonadia</taxon>
        <taxon>Candidatus Saccharimonadales</taxon>
        <taxon>Candidatus Saccharimonadaceae</taxon>
        <taxon>Candidatus Microsaccharimonas</taxon>
    </lineage>
</organism>
<protein>
    <submittedName>
        <fullName evidence="3">DUF11 domain-containing protein</fullName>
    </submittedName>
</protein>
<dbReference type="Proteomes" id="UP000289257">
    <property type="component" value="Unassembled WGS sequence"/>
</dbReference>
<dbReference type="EMBL" id="SCKX01000001">
    <property type="protein sequence ID" value="RWZ78494.1"/>
    <property type="molecule type" value="Genomic_DNA"/>
</dbReference>
<keyword evidence="4" id="KW-1185">Reference proteome</keyword>
<evidence type="ECO:0000256" key="1">
    <source>
        <dbReference type="SAM" id="Phobius"/>
    </source>
</evidence>
<proteinExistence type="predicted"/>
<comment type="caution">
    <text evidence="3">The sequence shown here is derived from an EMBL/GenBank/DDBJ whole genome shotgun (WGS) entry which is preliminary data.</text>
</comment>
<reference evidence="3" key="1">
    <citation type="submission" date="2019-01" db="EMBL/GenBank/DDBJ databases">
        <title>Genomic signatures and co-occurrence patterns of the ultra-small Saccharimodia (Patescibacteria phylum) suggest a symbiotic lifestyle.</title>
        <authorList>
            <person name="Lemos L."/>
            <person name="Medeiros J."/>
            <person name="Andreote F."/>
            <person name="Fernandes G."/>
            <person name="Varani A."/>
            <person name="Oliveira G."/>
            <person name="Pylro V."/>
        </authorList>
    </citation>
    <scope>NUCLEOTIDE SEQUENCE [LARGE SCALE GENOMIC DNA]</scope>
    <source>
        <strain evidence="3">AMD02</strain>
    </source>
</reference>
<feature type="transmembrane region" description="Helical" evidence="1">
    <location>
        <begin position="35"/>
        <end position="54"/>
    </location>
</feature>
<dbReference type="Pfam" id="PF01345">
    <property type="entry name" value="DUF11"/>
    <property type="match status" value="1"/>
</dbReference>
<keyword evidence="1" id="KW-0812">Transmembrane</keyword>
<gene>
    <name evidence="3" type="ORF">EOT05_01930</name>
</gene>
<sequence length="430" mass="46296">MFKKIVSNLSFSPALVGQLGFYAKRLRKEEATRRFGLIFVCLAVTVQLLAVFQAPQSANAASSNDFVAGGLGVGSQRSFNKYMVPYDANTNNLKDIMTGLGITREEITRTTYSSWIAGETYSWGRLPRLSAAQGLQTVNIPDANGNTILPVYPVKNKYINGVNARIYGWVGYSARVGWFGIMQACGNLVTNIVPTPVLPIKPTPPVIPPCRYNGSILQNNPNCKPCPGNPGAWYKDATCIPNIVESKSAVNLTQGNVDAATVTAQANDRIAYTITAKNAGLAPTEVPLVDPLADTLEYSTLVDAGAGTLDPKTKNLSWPTITLNPGETQSRTFAVQLLATIPATPVGQSDPISYNCKMSNGFGNNVDVKVECPPTKVVETLATELPRTGPGENLLFAGVVFGIVTYFFLRSKQLGKEVRLIRRDLNAGTI</sequence>
<dbReference type="AlphaFoldDB" id="A0A4Q0AHB6"/>
<keyword evidence="1" id="KW-1133">Transmembrane helix</keyword>
<name>A0A4Q0AHB6_9BACT</name>
<keyword evidence="1" id="KW-0472">Membrane</keyword>
<dbReference type="InterPro" id="IPR001434">
    <property type="entry name" value="OmcB-like_DUF11"/>
</dbReference>
<accession>A0A4Q0AHB6</accession>
<evidence type="ECO:0000313" key="3">
    <source>
        <dbReference type="EMBL" id="RWZ78494.1"/>
    </source>
</evidence>